<dbReference type="Proteomes" id="UP001059480">
    <property type="component" value="Unassembled WGS sequence"/>
</dbReference>
<evidence type="ECO:0000256" key="5">
    <source>
        <dbReference type="ARBA" id="ARBA00022839"/>
    </source>
</evidence>
<dbReference type="GO" id="GO:0008855">
    <property type="term" value="F:exodeoxyribonuclease VII activity"/>
    <property type="evidence" value="ECO:0007669"/>
    <property type="project" value="UniProtKB-EC"/>
</dbReference>
<accession>A0ABT1WNJ7</accession>
<keyword evidence="3 6" id="KW-0540">Nuclease</keyword>
<reference evidence="7" key="3">
    <citation type="journal article" date="2023" name="Microbiol. Resour. Announc.">
        <title>Draft Genome Sequence of Granulicatella sp. Strain S8, Isolated from a Marine Fish, Seriola quinqueradiata.</title>
        <authorList>
            <person name="Lee M."/>
            <person name="Farooq A."/>
            <person name="Jeong J.B."/>
            <person name="Jung M.Y."/>
        </authorList>
    </citation>
    <scope>NUCLEOTIDE SEQUENCE</scope>
    <source>
        <strain evidence="7">S8</strain>
    </source>
</reference>
<comment type="subunit">
    <text evidence="6">Heterooligomer composed of large and small subunits.</text>
</comment>
<evidence type="ECO:0000313" key="8">
    <source>
        <dbReference type="Proteomes" id="UP001059480"/>
    </source>
</evidence>
<keyword evidence="4 6" id="KW-0378">Hydrolase</keyword>
<reference evidence="7" key="1">
    <citation type="submission" date="2022-07" db="EMBL/GenBank/DDBJ databases">
        <authorList>
            <person name="Jung M.-Y."/>
            <person name="Lee M."/>
        </authorList>
    </citation>
    <scope>NUCLEOTIDE SEQUENCE</scope>
    <source>
        <strain evidence="7">S8</strain>
    </source>
</reference>
<evidence type="ECO:0000256" key="1">
    <source>
        <dbReference type="ARBA" id="ARBA00009998"/>
    </source>
</evidence>
<evidence type="ECO:0000256" key="3">
    <source>
        <dbReference type="ARBA" id="ARBA00022722"/>
    </source>
</evidence>
<evidence type="ECO:0000256" key="6">
    <source>
        <dbReference type="HAMAP-Rule" id="MF_00337"/>
    </source>
</evidence>
<dbReference type="PANTHER" id="PTHR34137">
    <property type="entry name" value="EXODEOXYRIBONUCLEASE 7 SMALL SUBUNIT"/>
    <property type="match status" value="1"/>
</dbReference>
<dbReference type="NCBIfam" id="TIGR01280">
    <property type="entry name" value="xseB"/>
    <property type="match status" value="1"/>
</dbReference>
<proteinExistence type="inferred from homology"/>
<evidence type="ECO:0000313" key="7">
    <source>
        <dbReference type="EMBL" id="MCQ9209809.1"/>
    </source>
</evidence>
<dbReference type="InterPro" id="IPR037004">
    <property type="entry name" value="Exonuc_VII_ssu_sf"/>
</dbReference>
<gene>
    <name evidence="6" type="primary">xseB</name>
    <name evidence="7" type="ORF">NPA36_04520</name>
</gene>
<dbReference type="Gene3D" id="1.10.287.1040">
    <property type="entry name" value="Exonuclease VII, small subunit"/>
    <property type="match status" value="1"/>
</dbReference>
<dbReference type="InterPro" id="IPR003761">
    <property type="entry name" value="Exonuc_VII_S"/>
</dbReference>
<protein>
    <recommendedName>
        <fullName evidence="6">Exodeoxyribonuclease 7 small subunit</fullName>
        <ecNumber evidence="6">3.1.11.6</ecNumber>
    </recommendedName>
    <alternativeName>
        <fullName evidence="6">Exodeoxyribonuclease VII small subunit</fullName>
        <shortName evidence="6">Exonuclease VII small subunit</shortName>
    </alternativeName>
</protein>
<dbReference type="PIRSF" id="PIRSF006488">
    <property type="entry name" value="Exonuc_VII_S"/>
    <property type="match status" value="1"/>
</dbReference>
<dbReference type="SUPFAM" id="SSF116842">
    <property type="entry name" value="XseB-like"/>
    <property type="match status" value="1"/>
</dbReference>
<evidence type="ECO:0000256" key="4">
    <source>
        <dbReference type="ARBA" id="ARBA00022801"/>
    </source>
</evidence>
<organism evidence="7 8">
    <name type="scientific">Granulicatella seriolae</name>
    <dbReference type="NCBI Taxonomy" id="2967226"/>
    <lineage>
        <taxon>Bacteria</taxon>
        <taxon>Bacillati</taxon>
        <taxon>Bacillota</taxon>
        <taxon>Bacilli</taxon>
        <taxon>Lactobacillales</taxon>
        <taxon>Carnobacteriaceae</taxon>
        <taxon>Granulicatella</taxon>
    </lineage>
</organism>
<dbReference type="EC" id="3.1.11.6" evidence="6"/>
<dbReference type="RefSeq" id="WP_256944918.1">
    <property type="nucleotide sequence ID" value="NZ_JANHNZ010000003.1"/>
</dbReference>
<comment type="function">
    <text evidence="6">Bidirectionally degrades single-stranded DNA into large acid-insoluble oligonucleotides, which are then degraded further into small acid-soluble oligonucleotides.</text>
</comment>
<dbReference type="NCBIfam" id="NF002138">
    <property type="entry name" value="PRK00977.1-2"/>
    <property type="match status" value="1"/>
</dbReference>
<comment type="caution">
    <text evidence="7">The sequence shown here is derived from an EMBL/GenBank/DDBJ whole genome shotgun (WGS) entry which is preliminary data.</text>
</comment>
<dbReference type="EMBL" id="JANHNZ010000003">
    <property type="protein sequence ID" value="MCQ9209809.1"/>
    <property type="molecule type" value="Genomic_DNA"/>
</dbReference>
<sequence>MPKKQASFEEALTQLDTIVKQLENGDVPLEEALKKFQEGIELSNYCNDILVKAEETVTQMVIQTDKPSQQEL</sequence>
<dbReference type="PANTHER" id="PTHR34137:SF1">
    <property type="entry name" value="EXODEOXYRIBONUCLEASE 7 SMALL SUBUNIT"/>
    <property type="match status" value="1"/>
</dbReference>
<name>A0ABT1WNJ7_9LACT</name>
<dbReference type="Pfam" id="PF02609">
    <property type="entry name" value="Exonuc_VII_S"/>
    <property type="match status" value="1"/>
</dbReference>
<dbReference type="HAMAP" id="MF_00337">
    <property type="entry name" value="Exonuc_7_S"/>
    <property type="match status" value="1"/>
</dbReference>
<comment type="catalytic activity">
    <reaction evidence="6">
        <text>Exonucleolytic cleavage in either 5'- to 3'- or 3'- to 5'-direction to yield nucleoside 5'-phosphates.</text>
        <dbReference type="EC" id="3.1.11.6"/>
    </reaction>
</comment>
<keyword evidence="5 6" id="KW-0269">Exonuclease</keyword>
<keyword evidence="2 6" id="KW-0963">Cytoplasm</keyword>
<evidence type="ECO:0000256" key="2">
    <source>
        <dbReference type="ARBA" id="ARBA00022490"/>
    </source>
</evidence>
<comment type="subcellular location">
    <subcellularLocation>
        <location evidence="6">Cytoplasm</location>
    </subcellularLocation>
</comment>
<keyword evidence="8" id="KW-1185">Reference proteome</keyword>
<comment type="similarity">
    <text evidence="1 6">Belongs to the XseB family.</text>
</comment>
<reference evidence="7" key="2">
    <citation type="journal article" date="2023" name="Curr. Microbiol.">
        <title>Granulicatella seriolae sp. nov., a Novel Facultative Anaerobe Isolated from Yellowtail Marine Fish.</title>
        <authorList>
            <person name="Lee M."/>
            <person name="Choi Y.J."/>
            <person name="Farooq A."/>
            <person name="Jeong J.B."/>
            <person name="Jung M.Y."/>
        </authorList>
    </citation>
    <scope>NUCLEOTIDE SEQUENCE</scope>
    <source>
        <strain evidence="7">S8</strain>
    </source>
</reference>